<feature type="binding site" evidence="8">
    <location>
        <begin position="56"/>
        <end position="60"/>
    </location>
    <ligand>
        <name>GTP</name>
        <dbReference type="ChEBI" id="CHEBI:37565"/>
        <label>1</label>
    </ligand>
</feature>
<dbReference type="CDD" id="cd01895">
    <property type="entry name" value="EngA2"/>
    <property type="match status" value="1"/>
</dbReference>
<dbReference type="PIRSF" id="PIRSF006485">
    <property type="entry name" value="GTP-binding_EngA"/>
    <property type="match status" value="1"/>
</dbReference>
<keyword evidence="14" id="KW-1185">Reference proteome</keyword>
<organism evidence="13 14">
    <name type="scientific">Bacterioplanoides pacificum</name>
    <dbReference type="NCBI Taxonomy" id="1171596"/>
    <lineage>
        <taxon>Bacteria</taxon>
        <taxon>Pseudomonadati</taxon>
        <taxon>Pseudomonadota</taxon>
        <taxon>Gammaproteobacteria</taxon>
        <taxon>Oceanospirillales</taxon>
        <taxon>Oceanospirillaceae</taxon>
        <taxon>Bacterioplanoides</taxon>
    </lineage>
</organism>
<feature type="compositionally biased region" description="Basic residues" evidence="11">
    <location>
        <begin position="489"/>
        <end position="508"/>
    </location>
</feature>
<evidence type="ECO:0000256" key="4">
    <source>
        <dbReference type="ARBA" id="ARBA00022737"/>
    </source>
</evidence>
<dbReference type="HAMAP" id="MF_00195">
    <property type="entry name" value="GTPase_Der"/>
    <property type="match status" value="1"/>
</dbReference>
<dbReference type="InterPro" id="IPR006073">
    <property type="entry name" value="GTP-bd"/>
</dbReference>
<comment type="caution">
    <text evidence="13">The sequence shown here is derived from an EMBL/GenBank/DDBJ whole genome shotgun (WGS) entry which is preliminary data.</text>
</comment>
<keyword evidence="4 10" id="KW-0677">Repeat</keyword>
<comment type="similarity">
    <text evidence="1 8 9 10">Belongs to the TRAFAC class TrmE-Era-EngA-EngB-Septin-like GTPase superfamily. EngA (Der) GTPase family.</text>
</comment>
<comment type="function">
    <text evidence="8 10">GTPase that plays an essential role in the late steps of ribosome biogenesis.</text>
</comment>
<dbReference type="Gene3D" id="3.40.50.300">
    <property type="entry name" value="P-loop containing nucleotide triphosphate hydrolases"/>
    <property type="match status" value="2"/>
</dbReference>
<dbReference type="CDD" id="cd01894">
    <property type="entry name" value="EngA1"/>
    <property type="match status" value="1"/>
</dbReference>
<dbReference type="InterPro" id="IPR005225">
    <property type="entry name" value="Small_GTP-bd"/>
</dbReference>
<evidence type="ECO:0000256" key="6">
    <source>
        <dbReference type="ARBA" id="ARBA00023134"/>
    </source>
</evidence>
<dbReference type="Pfam" id="PF14714">
    <property type="entry name" value="KH_dom-like"/>
    <property type="match status" value="1"/>
</dbReference>
<feature type="region of interest" description="Disordered" evidence="11">
    <location>
        <begin position="397"/>
        <end position="423"/>
    </location>
</feature>
<gene>
    <name evidence="8 13" type="primary">der</name>
    <name evidence="13" type="ORF">ACFOMG_02300</name>
</gene>
<evidence type="ECO:0000313" key="14">
    <source>
        <dbReference type="Proteomes" id="UP001595722"/>
    </source>
</evidence>
<feature type="binding site" evidence="8">
    <location>
        <begin position="324"/>
        <end position="327"/>
    </location>
    <ligand>
        <name>GTP</name>
        <dbReference type="ChEBI" id="CHEBI:37565"/>
        <label>2</label>
    </ligand>
</feature>
<dbReference type="InterPro" id="IPR027417">
    <property type="entry name" value="P-loop_NTPase"/>
</dbReference>
<dbReference type="Gene3D" id="3.30.300.20">
    <property type="match status" value="1"/>
</dbReference>
<feature type="binding site" evidence="8">
    <location>
        <begin position="9"/>
        <end position="16"/>
    </location>
    <ligand>
        <name>GTP</name>
        <dbReference type="ChEBI" id="CHEBI:37565"/>
        <label>1</label>
    </ligand>
</feature>
<dbReference type="InterPro" id="IPR031166">
    <property type="entry name" value="G_ENGA"/>
</dbReference>
<dbReference type="EMBL" id="JBHRYB010000001">
    <property type="protein sequence ID" value="MFC3678944.1"/>
    <property type="molecule type" value="Genomic_DNA"/>
</dbReference>
<dbReference type="PANTHER" id="PTHR43834">
    <property type="entry name" value="GTPASE DER"/>
    <property type="match status" value="1"/>
</dbReference>
<evidence type="ECO:0000256" key="2">
    <source>
        <dbReference type="ARBA" id="ARBA00020953"/>
    </source>
</evidence>
<evidence type="ECO:0000256" key="10">
    <source>
        <dbReference type="RuleBase" id="RU004481"/>
    </source>
</evidence>
<accession>A0ABV7VN69</accession>
<evidence type="ECO:0000256" key="8">
    <source>
        <dbReference type="HAMAP-Rule" id="MF_00195"/>
    </source>
</evidence>
<keyword evidence="13" id="KW-0378">Hydrolase</keyword>
<evidence type="ECO:0000256" key="5">
    <source>
        <dbReference type="ARBA" id="ARBA00022741"/>
    </source>
</evidence>
<feature type="binding site" evidence="8">
    <location>
        <begin position="259"/>
        <end position="263"/>
    </location>
    <ligand>
        <name>GTP</name>
        <dbReference type="ChEBI" id="CHEBI:37565"/>
        <label>2</label>
    </ligand>
</feature>
<dbReference type="NCBIfam" id="TIGR03594">
    <property type="entry name" value="GTPase_EngA"/>
    <property type="match status" value="1"/>
</dbReference>
<evidence type="ECO:0000256" key="3">
    <source>
        <dbReference type="ARBA" id="ARBA00022517"/>
    </source>
</evidence>
<feature type="region of interest" description="Disordered" evidence="11">
    <location>
        <begin position="467"/>
        <end position="508"/>
    </location>
</feature>
<dbReference type="Pfam" id="PF01926">
    <property type="entry name" value="MMR_HSR1"/>
    <property type="match status" value="2"/>
</dbReference>
<dbReference type="PANTHER" id="PTHR43834:SF6">
    <property type="entry name" value="GTPASE DER"/>
    <property type="match status" value="1"/>
</dbReference>
<keyword evidence="5 8" id="KW-0547">Nucleotide-binding</keyword>
<feature type="domain" description="EngA-type G" evidence="12">
    <location>
        <begin position="206"/>
        <end position="379"/>
    </location>
</feature>
<dbReference type="SUPFAM" id="SSF52540">
    <property type="entry name" value="P-loop containing nucleoside triphosphate hydrolases"/>
    <property type="match status" value="2"/>
</dbReference>
<dbReference type="NCBIfam" id="TIGR00231">
    <property type="entry name" value="small_GTP"/>
    <property type="match status" value="2"/>
</dbReference>
<evidence type="ECO:0000256" key="7">
    <source>
        <dbReference type="ARBA" id="ARBA00032345"/>
    </source>
</evidence>
<feature type="binding site" evidence="8">
    <location>
        <begin position="118"/>
        <end position="121"/>
    </location>
    <ligand>
        <name>GTP</name>
        <dbReference type="ChEBI" id="CHEBI:37565"/>
        <label>1</label>
    </ligand>
</feature>
<sequence>MVPVIALVGRPNVGKSTLFNRLTKSRDALVAEIAGLTRDRKYGEGKVGERPFIVIDTGGISGQEEGIDEAMAGQSFQAMNEADIVFFMVDVNAGITAGDRMIADYLRRNNKEAYLVANKIDGKNPDLVLGEFFELGMGEPIAIAAAHNRGVSTLIDYVLDELPEEQEKKAAELAAAQNRELEYIYEEEDDTAETVVEHEALDVKGVKIAVVGRPNVGKSTLVNRFLGEERVVVYDKAGTTRDSIYIPYERHGQDYTLIDTAGVRRRKNIHEAAEKFSIIKTLQAIQDCHVCILVLDARDGIVEQDLHMLSFVLNSGRALVIAINKWDGMDAYDKQRVKDEIDRRFDFLTFAEMHFISALHGTGVGHLYESVDQAYRSAMAKWQTNMLTRIMEDAVSSHQPPLVRGRRPKPRYAHQGGSNPPRIIVHGNMVEDLPEDYKRYLANTFRRVLDIRGTPIRFEFRQGANPFSEKEKEVQHRSKRRRDSVVKTKAIRQAKHDKMRKQRKKTSR</sequence>
<dbReference type="PRINTS" id="PR00326">
    <property type="entry name" value="GTP1OBG"/>
</dbReference>
<name>A0ABV7VN69_9GAMM</name>
<keyword evidence="3 8" id="KW-0690">Ribosome biogenesis</keyword>
<evidence type="ECO:0000256" key="11">
    <source>
        <dbReference type="SAM" id="MobiDB-lite"/>
    </source>
</evidence>
<dbReference type="GO" id="GO:0016787">
    <property type="term" value="F:hydrolase activity"/>
    <property type="evidence" value="ECO:0007669"/>
    <property type="project" value="UniProtKB-KW"/>
</dbReference>
<comment type="subunit">
    <text evidence="8">Associates with the 50S ribosomal subunit.</text>
</comment>
<keyword evidence="6 8" id="KW-0342">GTP-binding</keyword>
<dbReference type="InterPro" id="IPR015946">
    <property type="entry name" value="KH_dom-like_a/b"/>
</dbReference>
<feature type="binding site" evidence="8">
    <location>
        <begin position="212"/>
        <end position="219"/>
    </location>
    <ligand>
        <name>GTP</name>
        <dbReference type="ChEBI" id="CHEBI:37565"/>
        <label>2</label>
    </ligand>
</feature>
<evidence type="ECO:0000313" key="13">
    <source>
        <dbReference type="EMBL" id="MFC3678944.1"/>
    </source>
</evidence>
<feature type="domain" description="EngA-type G" evidence="12">
    <location>
        <begin position="3"/>
        <end position="166"/>
    </location>
</feature>
<protein>
    <recommendedName>
        <fullName evidence="2 8">GTPase Der</fullName>
    </recommendedName>
    <alternativeName>
        <fullName evidence="7 8">GTP-binding protein EngA</fullName>
    </alternativeName>
</protein>
<evidence type="ECO:0000259" key="12">
    <source>
        <dbReference type="PROSITE" id="PS51712"/>
    </source>
</evidence>
<dbReference type="PROSITE" id="PS51712">
    <property type="entry name" value="G_ENGA"/>
    <property type="match status" value="2"/>
</dbReference>
<evidence type="ECO:0000256" key="9">
    <source>
        <dbReference type="PROSITE-ProRule" id="PRU01049"/>
    </source>
</evidence>
<dbReference type="RefSeq" id="WP_376864504.1">
    <property type="nucleotide sequence ID" value="NZ_JBHRYB010000001.1"/>
</dbReference>
<dbReference type="Proteomes" id="UP001595722">
    <property type="component" value="Unassembled WGS sequence"/>
</dbReference>
<reference evidence="14" key="1">
    <citation type="journal article" date="2019" name="Int. J. Syst. Evol. Microbiol.">
        <title>The Global Catalogue of Microorganisms (GCM) 10K type strain sequencing project: providing services to taxonomists for standard genome sequencing and annotation.</title>
        <authorList>
            <consortium name="The Broad Institute Genomics Platform"/>
            <consortium name="The Broad Institute Genome Sequencing Center for Infectious Disease"/>
            <person name="Wu L."/>
            <person name="Ma J."/>
        </authorList>
    </citation>
    <scope>NUCLEOTIDE SEQUENCE [LARGE SCALE GENOMIC DNA]</scope>
    <source>
        <strain evidence="14">KCTC 42424</strain>
    </source>
</reference>
<proteinExistence type="inferred from homology"/>
<dbReference type="InterPro" id="IPR032859">
    <property type="entry name" value="KH_dom-like"/>
</dbReference>
<dbReference type="InterPro" id="IPR016484">
    <property type="entry name" value="GTPase_Der"/>
</dbReference>
<evidence type="ECO:0000256" key="1">
    <source>
        <dbReference type="ARBA" id="ARBA00008279"/>
    </source>
</evidence>